<feature type="coiled-coil region" evidence="1">
    <location>
        <begin position="169"/>
        <end position="201"/>
    </location>
</feature>
<proteinExistence type="predicted"/>
<accession>A0A6M3KQ52</accession>
<sequence length="316" mass="35239">MAEETVVSAETPPETPIETTPKEVTGDSSIDDIGKAFDAQEEAEPSEESTSPEVKQVTETPEVVKTDKVDVDTTVKVADEVEGKPIPYNRFKEVNEKYKSSKSELEVAQADLQEAREALNDPEILSAIMRKRGYTDEAITKFIQEKGLNAPSNKEYDFGTVEGWQQYNKDQMQNMLAPLQQKLTQAEQKVLQQEAEKARDRDFSEVAKLAKDKFDMPMGEAGKDEDNPDTAIGLMMQHLDAHPEDKNLGYVKLFKTVMFGKGEKIAEELGVKKEKERLAKVKAGAMESESTVSVDALPGKDASIQEIDAYFNKHNK</sequence>
<name>A0A6M3KQ52_9ZZZZ</name>
<feature type="region of interest" description="Disordered" evidence="2">
    <location>
        <begin position="1"/>
        <end position="62"/>
    </location>
</feature>
<evidence type="ECO:0000313" key="3">
    <source>
        <dbReference type="EMBL" id="QJA83751.1"/>
    </source>
</evidence>
<dbReference type="EMBL" id="MT142516">
    <property type="protein sequence ID" value="QJA83751.1"/>
    <property type="molecule type" value="Genomic_DNA"/>
</dbReference>
<dbReference type="AlphaFoldDB" id="A0A6M3KQ52"/>
<gene>
    <name evidence="3" type="ORF">MM415A00259_0076</name>
</gene>
<keyword evidence="1" id="KW-0175">Coiled coil</keyword>
<organism evidence="3">
    <name type="scientific">viral metagenome</name>
    <dbReference type="NCBI Taxonomy" id="1070528"/>
    <lineage>
        <taxon>unclassified sequences</taxon>
        <taxon>metagenomes</taxon>
        <taxon>organismal metagenomes</taxon>
    </lineage>
</organism>
<reference evidence="3" key="1">
    <citation type="submission" date="2020-03" db="EMBL/GenBank/DDBJ databases">
        <title>The deep terrestrial virosphere.</title>
        <authorList>
            <person name="Holmfeldt K."/>
            <person name="Nilsson E."/>
            <person name="Simone D."/>
            <person name="Lopez-Fernandez M."/>
            <person name="Wu X."/>
            <person name="de Brujin I."/>
            <person name="Lundin D."/>
            <person name="Andersson A."/>
            <person name="Bertilsson S."/>
            <person name="Dopson M."/>
        </authorList>
    </citation>
    <scope>NUCLEOTIDE SEQUENCE</scope>
    <source>
        <strain evidence="3">MM415A00259</strain>
    </source>
</reference>
<evidence type="ECO:0000256" key="1">
    <source>
        <dbReference type="SAM" id="Coils"/>
    </source>
</evidence>
<feature type="coiled-coil region" evidence="1">
    <location>
        <begin position="91"/>
        <end position="118"/>
    </location>
</feature>
<evidence type="ECO:0000256" key="2">
    <source>
        <dbReference type="SAM" id="MobiDB-lite"/>
    </source>
</evidence>
<feature type="compositionally biased region" description="Low complexity" evidence="2">
    <location>
        <begin position="10"/>
        <end position="19"/>
    </location>
</feature>
<protein>
    <submittedName>
        <fullName evidence="3">Uncharacterized protein</fullName>
    </submittedName>
</protein>